<keyword evidence="2" id="KW-0645">Protease</keyword>
<dbReference type="Pfam" id="PF01435">
    <property type="entry name" value="Peptidase_M48"/>
    <property type="match status" value="1"/>
</dbReference>
<reference evidence="9 10" key="1">
    <citation type="submission" date="2017-03" db="EMBL/GenBank/DDBJ databases">
        <authorList>
            <person name="Afonso C.L."/>
            <person name="Miller P.J."/>
            <person name="Scott M.A."/>
            <person name="Spackman E."/>
            <person name="Goraichik I."/>
            <person name="Dimitrov K.M."/>
            <person name="Suarez D.L."/>
            <person name="Swayne D.E."/>
        </authorList>
    </citation>
    <scope>NUCLEOTIDE SEQUENCE [LARGE SCALE GENOMIC DNA]</scope>
    <source>
        <strain evidence="9 10">CECT 7639</strain>
    </source>
</reference>
<dbReference type="PANTHER" id="PTHR22726:SF1">
    <property type="entry name" value="METALLOENDOPEPTIDASE OMA1, MITOCHONDRIAL"/>
    <property type="match status" value="1"/>
</dbReference>
<dbReference type="GO" id="GO:0004222">
    <property type="term" value="F:metalloendopeptidase activity"/>
    <property type="evidence" value="ECO:0007669"/>
    <property type="project" value="InterPro"/>
</dbReference>
<evidence type="ECO:0000256" key="1">
    <source>
        <dbReference type="ARBA" id="ARBA00001947"/>
    </source>
</evidence>
<dbReference type="CDD" id="cd07324">
    <property type="entry name" value="M48C_Oma1-like"/>
    <property type="match status" value="1"/>
</dbReference>
<dbReference type="SUPFAM" id="SSF48452">
    <property type="entry name" value="TPR-like"/>
    <property type="match status" value="1"/>
</dbReference>
<dbReference type="Gene3D" id="1.25.40.10">
    <property type="entry name" value="Tetratricopeptide repeat domain"/>
    <property type="match status" value="1"/>
</dbReference>
<dbReference type="InterPro" id="IPR051156">
    <property type="entry name" value="Mito/Outer_Membr_Metalloprot"/>
</dbReference>
<dbReference type="PANTHER" id="PTHR22726">
    <property type="entry name" value="METALLOENDOPEPTIDASE OMA1"/>
    <property type="match status" value="1"/>
</dbReference>
<feature type="repeat" description="TPR" evidence="7">
    <location>
        <begin position="321"/>
        <end position="354"/>
    </location>
</feature>
<keyword evidence="5" id="KW-0862">Zinc</keyword>
<dbReference type="InterPro" id="IPR019734">
    <property type="entry name" value="TPR_rpt"/>
</dbReference>
<feature type="domain" description="Peptidase M48" evidence="8">
    <location>
        <begin position="48"/>
        <end position="240"/>
    </location>
</feature>
<evidence type="ECO:0000256" key="6">
    <source>
        <dbReference type="ARBA" id="ARBA00023049"/>
    </source>
</evidence>
<proteinExistence type="predicted"/>
<dbReference type="GO" id="GO:0016020">
    <property type="term" value="C:membrane"/>
    <property type="evidence" value="ECO:0007669"/>
    <property type="project" value="TreeGrafter"/>
</dbReference>
<evidence type="ECO:0000313" key="9">
    <source>
        <dbReference type="EMBL" id="SLN36035.1"/>
    </source>
</evidence>
<dbReference type="Pfam" id="PF14559">
    <property type="entry name" value="TPR_19"/>
    <property type="match status" value="1"/>
</dbReference>
<keyword evidence="7" id="KW-0802">TPR repeat</keyword>
<dbReference type="InterPro" id="IPR011990">
    <property type="entry name" value="TPR-like_helical_dom_sf"/>
</dbReference>
<dbReference type="Gene3D" id="3.30.2010.10">
    <property type="entry name" value="Metalloproteases ('zincins'), catalytic domain"/>
    <property type="match status" value="1"/>
</dbReference>
<keyword evidence="6" id="KW-0482">Metalloprotease</keyword>
<dbReference type="GO" id="GO:0046872">
    <property type="term" value="F:metal ion binding"/>
    <property type="evidence" value="ECO:0007669"/>
    <property type="project" value="UniProtKB-KW"/>
</dbReference>
<dbReference type="AlphaFoldDB" id="A0A1Y5SA93"/>
<evidence type="ECO:0000256" key="7">
    <source>
        <dbReference type="PROSITE-ProRule" id="PRU00339"/>
    </source>
</evidence>
<name>A0A1Y5SA93_9RHOB</name>
<organism evidence="9 10">
    <name type="scientific">Falsiruegeria litorea R37</name>
    <dbReference type="NCBI Taxonomy" id="1200284"/>
    <lineage>
        <taxon>Bacteria</taxon>
        <taxon>Pseudomonadati</taxon>
        <taxon>Pseudomonadota</taxon>
        <taxon>Alphaproteobacteria</taxon>
        <taxon>Rhodobacterales</taxon>
        <taxon>Roseobacteraceae</taxon>
        <taxon>Falsiruegeria</taxon>
    </lineage>
</organism>
<keyword evidence="3" id="KW-0479">Metal-binding</keyword>
<gene>
    <name evidence="9" type="primary">yfgC_2</name>
    <name evidence="9" type="ORF">TRL7639_01726</name>
</gene>
<evidence type="ECO:0000259" key="8">
    <source>
        <dbReference type="Pfam" id="PF01435"/>
    </source>
</evidence>
<dbReference type="EMBL" id="FWFO01000001">
    <property type="protein sequence ID" value="SLN36035.1"/>
    <property type="molecule type" value="Genomic_DNA"/>
</dbReference>
<keyword evidence="4" id="KW-0378">Hydrolase</keyword>
<dbReference type="PROSITE" id="PS50005">
    <property type="entry name" value="TPR"/>
    <property type="match status" value="1"/>
</dbReference>
<dbReference type="GO" id="GO:0051603">
    <property type="term" value="P:proteolysis involved in protein catabolic process"/>
    <property type="evidence" value="ECO:0007669"/>
    <property type="project" value="TreeGrafter"/>
</dbReference>
<keyword evidence="10" id="KW-1185">Reference proteome</keyword>
<accession>A0A1Y5SA93</accession>
<evidence type="ECO:0000256" key="2">
    <source>
        <dbReference type="ARBA" id="ARBA00022670"/>
    </source>
</evidence>
<protein>
    <submittedName>
        <fullName evidence="9">TPR repeat-containing protein YfgC</fullName>
    </submittedName>
</protein>
<dbReference type="Proteomes" id="UP000193077">
    <property type="component" value="Unassembled WGS sequence"/>
</dbReference>
<evidence type="ECO:0000256" key="3">
    <source>
        <dbReference type="ARBA" id="ARBA00022723"/>
    </source>
</evidence>
<comment type="cofactor">
    <cofactor evidence="1">
        <name>Zn(2+)</name>
        <dbReference type="ChEBI" id="CHEBI:29105"/>
    </cofactor>
</comment>
<sequence length="461" mass="49816">MAFERVSRLTSIPRIWRLQALSQLAAIALSLAVFLSTTAPAAAIGLLRDPDIENGLRELAFPILRAAGLSPNRVKILLVNDGGFNAFVVDHNTIFLNYGLILKVPRADVLQAVIAHEAAHIANGHIQRRIGNLEGARTASTLGLALALIAAAAGGGEAAAGIAAGTQSSAIRSFLAHTRAEESSADRSAANYLRLSGISLQGLIDLHRAFQGQDLLTPGNQDPYARSHPLTKDRIRAAQAYFEAHGDHSQPNANADYWFARIKGKISAFTRAPKWTLLRANEEAHADIRLMRQAIAHHRNRNLSKARAAIDAAIALRPDDPFYFELKGQILLESRRIDAAVSAYGKAVELAPRDPLILAGHGRALLAAGHPRDALATLEKARDREARDARMLRDLGVAYASTGQNGMASLVTAERYALQGRSEDAELHARRAVGQLPVGSTGWQRAQDVLLASERANKRKR</sequence>
<evidence type="ECO:0000256" key="4">
    <source>
        <dbReference type="ARBA" id="ARBA00022801"/>
    </source>
</evidence>
<dbReference type="SMART" id="SM00028">
    <property type="entry name" value="TPR"/>
    <property type="match status" value="3"/>
</dbReference>
<dbReference type="InterPro" id="IPR001915">
    <property type="entry name" value="Peptidase_M48"/>
</dbReference>
<evidence type="ECO:0000313" key="10">
    <source>
        <dbReference type="Proteomes" id="UP000193077"/>
    </source>
</evidence>
<evidence type="ECO:0000256" key="5">
    <source>
        <dbReference type="ARBA" id="ARBA00022833"/>
    </source>
</evidence>